<comment type="caution">
    <text evidence="1">The sequence shown here is derived from an EMBL/GenBank/DDBJ whole genome shotgun (WGS) entry which is preliminary data.</text>
</comment>
<accession>A0A9Q1QUZ6</accession>
<protein>
    <submittedName>
        <fullName evidence="1">Uncharacterized protein</fullName>
    </submittedName>
</protein>
<evidence type="ECO:0000313" key="2">
    <source>
        <dbReference type="Proteomes" id="UP001152561"/>
    </source>
</evidence>
<dbReference type="EMBL" id="JAJAGQ010000023">
    <property type="protein sequence ID" value="KAJ8528090.1"/>
    <property type="molecule type" value="Genomic_DNA"/>
</dbReference>
<proteinExistence type="predicted"/>
<organism evidence="1 2">
    <name type="scientific">Anisodus acutangulus</name>
    <dbReference type="NCBI Taxonomy" id="402998"/>
    <lineage>
        <taxon>Eukaryota</taxon>
        <taxon>Viridiplantae</taxon>
        <taxon>Streptophyta</taxon>
        <taxon>Embryophyta</taxon>
        <taxon>Tracheophyta</taxon>
        <taxon>Spermatophyta</taxon>
        <taxon>Magnoliopsida</taxon>
        <taxon>eudicotyledons</taxon>
        <taxon>Gunneridae</taxon>
        <taxon>Pentapetalae</taxon>
        <taxon>asterids</taxon>
        <taxon>lamiids</taxon>
        <taxon>Solanales</taxon>
        <taxon>Solanaceae</taxon>
        <taxon>Solanoideae</taxon>
        <taxon>Hyoscyameae</taxon>
        <taxon>Anisodus</taxon>
    </lineage>
</organism>
<reference evidence="2" key="1">
    <citation type="journal article" date="2023" name="Proc. Natl. Acad. Sci. U.S.A.">
        <title>Genomic and structural basis for evolution of tropane alkaloid biosynthesis.</title>
        <authorList>
            <person name="Wanga Y.-J."/>
            <person name="Taina T."/>
            <person name="Yua J.-Y."/>
            <person name="Lia J."/>
            <person name="Xua B."/>
            <person name="Chenc J."/>
            <person name="D'Auriad J.C."/>
            <person name="Huanga J.-P."/>
            <person name="Huanga S.-X."/>
        </authorList>
    </citation>
    <scope>NUCLEOTIDE SEQUENCE [LARGE SCALE GENOMIC DNA]</scope>
    <source>
        <strain evidence="2">cv. KIB-2019</strain>
    </source>
</reference>
<keyword evidence="2" id="KW-1185">Reference proteome</keyword>
<gene>
    <name evidence="1" type="ORF">K7X08_015541</name>
</gene>
<sequence length="98" mass="11481">MKSEEDGSLAWRVQSEVGGYTGGKDCRFHVAFKDLEDELDWIDGNWICPHENDEMAVYRHPQIQEGKSSLYWTSRGMKYWLIEKDNVASRMRRGQPQV</sequence>
<dbReference type="Proteomes" id="UP001152561">
    <property type="component" value="Unassembled WGS sequence"/>
</dbReference>
<name>A0A9Q1QUZ6_9SOLA</name>
<dbReference type="AlphaFoldDB" id="A0A9Q1QUZ6"/>
<evidence type="ECO:0000313" key="1">
    <source>
        <dbReference type="EMBL" id="KAJ8528090.1"/>
    </source>
</evidence>